<comment type="subcellular location">
    <subcellularLocation>
        <location evidence="1">Membrane</location>
        <topology evidence="1">Single-pass type I membrane protein</topology>
    </subcellularLocation>
</comment>
<dbReference type="PROSITE" id="PS50011">
    <property type="entry name" value="PROTEIN_KINASE_DOM"/>
    <property type="match status" value="1"/>
</dbReference>
<evidence type="ECO:0000256" key="12">
    <source>
        <dbReference type="PROSITE-ProRule" id="PRU10141"/>
    </source>
</evidence>
<organism evidence="15 16">
    <name type="scientific">Escallonia rubra</name>
    <dbReference type="NCBI Taxonomy" id="112253"/>
    <lineage>
        <taxon>Eukaryota</taxon>
        <taxon>Viridiplantae</taxon>
        <taxon>Streptophyta</taxon>
        <taxon>Embryophyta</taxon>
        <taxon>Tracheophyta</taxon>
        <taxon>Spermatophyta</taxon>
        <taxon>Magnoliopsida</taxon>
        <taxon>eudicotyledons</taxon>
        <taxon>Gunneridae</taxon>
        <taxon>Pentapetalae</taxon>
        <taxon>asterids</taxon>
        <taxon>campanulids</taxon>
        <taxon>Escalloniales</taxon>
        <taxon>Escalloniaceae</taxon>
        <taxon>Escallonia</taxon>
    </lineage>
</organism>
<keyword evidence="3" id="KW-0808">Transferase</keyword>
<evidence type="ECO:0000256" key="5">
    <source>
        <dbReference type="ARBA" id="ARBA00022729"/>
    </source>
</evidence>
<dbReference type="GO" id="GO:0030247">
    <property type="term" value="F:polysaccharide binding"/>
    <property type="evidence" value="ECO:0007669"/>
    <property type="project" value="InterPro"/>
</dbReference>
<dbReference type="EMBL" id="JAVXUO010001984">
    <property type="protein sequence ID" value="KAK2977453.1"/>
    <property type="molecule type" value="Genomic_DNA"/>
</dbReference>
<keyword evidence="6 12" id="KW-0547">Nucleotide-binding</keyword>
<accession>A0AA88R1L5</accession>
<protein>
    <recommendedName>
        <fullName evidence="14">Protein kinase domain-containing protein</fullName>
    </recommendedName>
</protein>
<evidence type="ECO:0000256" key="10">
    <source>
        <dbReference type="ARBA" id="ARBA00023136"/>
    </source>
</evidence>
<comment type="caution">
    <text evidence="15">The sequence shown here is derived from an EMBL/GenBank/DDBJ whole genome shotgun (WGS) entry which is preliminary data.</text>
</comment>
<evidence type="ECO:0000313" key="15">
    <source>
        <dbReference type="EMBL" id="KAK2977453.1"/>
    </source>
</evidence>
<dbReference type="PROSITE" id="PS00107">
    <property type="entry name" value="PROTEIN_KINASE_ATP"/>
    <property type="match status" value="1"/>
</dbReference>
<keyword evidence="2" id="KW-0723">Serine/threonine-protein kinase</keyword>
<evidence type="ECO:0000256" key="9">
    <source>
        <dbReference type="ARBA" id="ARBA00022989"/>
    </source>
</evidence>
<evidence type="ECO:0000259" key="14">
    <source>
        <dbReference type="PROSITE" id="PS50011"/>
    </source>
</evidence>
<dbReference type="SUPFAM" id="SSF56112">
    <property type="entry name" value="Protein kinase-like (PK-like)"/>
    <property type="match status" value="1"/>
</dbReference>
<feature type="chain" id="PRO_5041642782" description="Protein kinase domain-containing protein" evidence="13">
    <location>
        <begin position="19"/>
        <end position="597"/>
    </location>
</feature>
<dbReference type="InterPro" id="IPR045874">
    <property type="entry name" value="LRK10/LRL21-25-like"/>
</dbReference>
<keyword evidence="9" id="KW-1133">Transmembrane helix</keyword>
<evidence type="ECO:0000256" key="11">
    <source>
        <dbReference type="ARBA" id="ARBA00023180"/>
    </source>
</evidence>
<dbReference type="SMART" id="SM00220">
    <property type="entry name" value="S_TKc"/>
    <property type="match status" value="1"/>
</dbReference>
<sequence>MLRARLVAVFGLMALVCALLLGTPSAKRTGNLQQDEYCSPSSCGTIGNITSPFWLRGDRRCGKRYLELVCENNRTVMYLGAGKYYVEDISYRNQTIRLVDVGLDKDDFCSIPRVLPEDFCPDRDMVVGNHRHLDVGWPANTIYFVTCPSPVDSPKYVNFSSCTSQSYFYAVVTTRESDPSIIHDKCSVNVTYPYLEDVDSSNLSISSVHQELIRGFEMYWYEVVPYMEPPNMEPPSVFEKYRPSFKERYRRRHLSMDDNIESFLQGHNNFMPIRYSYSEIKQMTKCFNDKLGEGGYGSVFKAKLRSGRFVAIKLLGKSKANGQDFINEIGTIGRIHHVNVVQLIGFCVEGSKRALVYEFMPNGSLDKFIFSRGEKKTPLSWDTIYEIALGVARGIEYLHRGCDMQILHFDIKPHNILLDENFVPKVSDFGLAKLYSTDDSIVSLTAARGTLGYIAPELFFKSIGGVSYKADVYSFGMLLMEMVGRRKNVNVCADHSSKIYFPSWIYDRIEQGGDMELGNVSEDVGKLARKMTLVALWCIQMKPVDRPSMSKVLDMLEGEVGLLQIPPKPTFYPQEVSVAEDLGILSSLSDIDISITN</sequence>
<dbReference type="FunFam" id="1.10.510.10:FF:000590">
    <property type="entry name" value="PR5-like receptor kinase"/>
    <property type="match status" value="1"/>
</dbReference>
<dbReference type="Gene3D" id="1.10.510.10">
    <property type="entry name" value="Transferase(Phosphotransferase) domain 1"/>
    <property type="match status" value="1"/>
</dbReference>
<evidence type="ECO:0000256" key="8">
    <source>
        <dbReference type="ARBA" id="ARBA00022840"/>
    </source>
</evidence>
<keyword evidence="8 12" id="KW-0067">ATP-binding</keyword>
<dbReference type="FunFam" id="3.30.200.20:FF:000178">
    <property type="entry name" value="serine/threonine-protein kinase PBS1-like"/>
    <property type="match status" value="1"/>
</dbReference>
<dbReference type="GO" id="GO:0005524">
    <property type="term" value="F:ATP binding"/>
    <property type="evidence" value="ECO:0007669"/>
    <property type="project" value="UniProtKB-UniRule"/>
</dbReference>
<evidence type="ECO:0000256" key="7">
    <source>
        <dbReference type="ARBA" id="ARBA00022777"/>
    </source>
</evidence>
<evidence type="ECO:0000256" key="13">
    <source>
        <dbReference type="SAM" id="SignalP"/>
    </source>
</evidence>
<name>A0AA88R1L5_9ASTE</name>
<dbReference type="InterPro" id="IPR017441">
    <property type="entry name" value="Protein_kinase_ATP_BS"/>
</dbReference>
<dbReference type="GO" id="GO:0016020">
    <property type="term" value="C:membrane"/>
    <property type="evidence" value="ECO:0007669"/>
    <property type="project" value="UniProtKB-SubCell"/>
</dbReference>
<reference evidence="15" key="1">
    <citation type="submission" date="2022-12" db="EMBL/GenBank/DDBJ databases">
        <title>Draft genome assemblies for two species of Escallonia (Escalloniales).</title>
        <authorList>
            <person name="Chanderbali A."/>
            <person name="Dervinis C."/>
            <person name="Anghel I."/>
            <person name="Soltis D."/>
            <person name="Soltis P."/>
            <person name="Zapata F."/>
        </authorList>
    </citation>
    <scope>NUCLEOTIDE SEQUENCE</scope>
    <source>
        <strain evidence="15">UCBG92.1500</strain>
        <tissue evidence="15">Leaf</tissue>
    </source>
</reference>
<evidence type="ECO:0000256" key="2">
    <source>
        <dbReference type="ARBA" id="ARBA00022527"/>
    </source>
</evidence>
<dbReference type="InterPro" id="IPR025287">
    <property type="entry name" value="WAK_GUB"/>
</dbReference>
<dbReference type="Proteomes" id="UP001187471">
    <property type="component" value="Unassembled WGS sequence"/>
</dbReference>
<keyword evidence="10" id="KW-0472">Membrane</keyword>
<keyword evidence="4" id="KW-0812">Transmembrane</keyword>
<keyword evidence="5 13" id="KW-0732">Signal</keyword>
<evidence type="ECO:0000256" key="1">
    <source>
        <dbReference type="ARBA" id="ARBA00004479"/>
    </source>
</evidence>
<dbReference type="AlphaFoldDB" id="A0AA88R1L5"/>
<dbReference type="PROSITE" id="PS00108">
    <property type="entry name" value="PROTEIN_KINASE_ST"/>
    <property type="match status" value="1"/>
</dbReference>
<feature type="signal peptide" evidence="13">
    <location>
        <begin position="1"/>
        <end position="18"/>
    </location>
</feature>
<dbReference type="PANTHER" id="PTHR27009">
    <property type="entry name" value="RUST RESISTANCE KINASE LR10-RELATED"/>
    <property type="match status" value="1"/>
</dbReference>
<dbReference type="InterPro" id="IPR011009">
    <property type="entry name" value="Kinase-like_dom_sf"/>
</dbReference>
<evidence type="ECO:0000313" key="16">
    <source>
        <dbReference type="Proteomes" id="UP001187471"/>
    </source>
</evidence>
<dbReference type="GO" id="GO:0004674">
    <property type="term" value="F:protein serine/threonine kinase activity"/>
    <property type="evidence" value="ECO:0007669"/>
    <property type="project" value="UniProtKB-KW"/>
</dbReference>
<proteinExistence type="predicted"/>
<feature type="domain" description="Protein kinase" evidence="14">
    <location>
        <begin position="285"/>
        <end position="571"/>
    </location>
</feature>
<keyword evidence="7" id="KW-0418">Kinase</keyword>
<gene>
    <name evidence="15" type="ORF">RJ640_028614</name>
</gene>
<dbReference type="Gene3D" id="3.30.200.20">
    <property type="entry name" value="Phosphorylase Kinase, domain 1"/>
    <property type="match status" value="1"/>
</dbReference>
<keyword evidence="16" id="KW-1185">Reference proteome</keyword>
<dbReference type="InterPro" id="IPR008271">
    <property type="entry name" value="Ser/Thr_kinase_AS"/>
</dbReference>
<feature type="binding site" evidence="12">
    <location>
        <position position="313"/>
    </location>
    <ligand>
        <name>ATP</name>
        <dbReference type="ChEBI" id="CHEBI:30616"/>
    </ligand>
</feature>
<evidence type="ECO:0000256" key="4">
    <source>
        <dbReference type="ARBA" id="ARBA00022692"/>
    </source>
</evidence>
<evidence type="ECO:0000256" key="3">
    <source>
        <dbReference type="ARBA" id="ARBA00022679"/>
    </source>
</evidence>
<dbReference type="Pfam" id="PF13947">
    <property type="entry name" value="GUB_WAK_bind"/>
    <property type="match status" value="1"/>
</dbReference>
<dbReference type="InterPro" id="IPR000719">
    <property type="entry name" value="Prot_kinase_dom"/>
</dbReference>
<dbReference type="Pfam" id="PF00069">
    <property type="entry name" value="Pkinase"/>
    <property type="match status" value="1"/>
</dbReference>
<keyword evidence="11" id="KW-0325">Glycoprotein</keyword>
<evidence type="ECO:0000256" key="6">
    <source>
        <dbReference type="ARBA" id="ARBA00022741"/>
    </source>
</evidence>